<evidence type="ECO:0000256" key="5">
    <source>
        <dbReference type="ARBA" id="ARBA00022753"/>
    </source>
</evidence>
<dbReference type="Gene3D" id="1.20.5.2440">
    <property type="match status" value="1"/>
</dbReference>
<evidence type="ECO:0000256" key="7">
    <source>
        <dbReference type="ARBA" id="ARBA00023136"/>
    </source>
</evidence>
<dbReference type="InterPro" id="IPR019018">
    <property type="entry name" value="Rab-bd_FIP-RBD"/>
</dbReference>
<evidence type="ECO:0000259" key="9">
    <source>
        <dbReference type="PROSITE" id="PS51511"/>
    </source>
</evidence>
<organism evidence="10">
    <name type="scientific">Medioppia subpectinata</name>
    <dbReference type="NCBI Taxonomy" id="1979941"/>
    <lineage>
        <taxon>Eukaryota</taxon>
        <taxon>Metazoa</taxon>
        <taxon>Ecdysozoa</taxon>
        <taxon>Arthropoda</taxon>
        <taxon>Chelicerata</taxon>
        <taxon>Arachnida</taxon>
        <taxon>Acari</taxon>
        <taxon>Acariformes</taxon>
        <taxon>Sarcoptiformes</taxon>
        <taxon>Oribatida</taxon>
        <taxon>Brachypylina</taxon>
        <taxon>Oppioidea</taxon>
        <taxon>Oppiidae</taxon>
        <taxon>Medioppia</taxon>
    </lineage>
</organism>
<dbReference type="Pfam" id="PF09457">
    <property type="entry name" value="RBD-FIP"/>
    <property type="match status" value="1"/>
</dbReference>
<accession>A0A7R9KK15</accession>
<evidence type="ECO:0000256" key="2">
    <source>
        <dbReference type="ARBA" id="ARBA00004626"/>
    </source>
</evidence>
<dbReference type="EMBL" id="OC856822">
    <property type="protein sequence ID" value="CAD7624320.1"/>
    <property type="molecule type" value="Genomic_DNA"/>
</dbReference>
<evidence type="ECO:0000313" key="10">
    <source>
        <dbReference type="EMBL" id="CAD7624320.1"/>
    </source>
</evidence>
<gene>
    <name evidence="10" type="ORF">OSB1V03_LOCUS4765</name>
</gene>
<keyword evidence="7" id="KW-0472">Membrane</keyword>
<dbReference type="SUPFAM" id="SSF144270">
    <property type="entry name" value="Eferin C-derminal domain-like"/>
    <property type="match status" value="1"/>
</dbReference>
<evidence type="ECO:0000256" key="3">
    <source>
        <dbReference type="ARBA" id="ARBA00004654"/>
    </source>
</evidence>
<evidence type="ECO:0000256" key="1">
    <source>
        <dbReference type="ARBA" id="ARBA00004214"/>
    </source>
</evidence>
<keyword evidence="11" id="KW-1185">Reference proteome</keyword>
<dbReference type="AlphaFoldDB" id="A0A7R9KK15"/>
<dbReference type="EMBL" id="CAJPIZ010002247">
    <property type="protein sequence ID" value="CAG2104750.1"/>
    <property type="molecule type" value="Genomic_DNA"/>
</dbReference>
<dbReference type="PANTHER" id="PTHR15726">
    <property type="entry name" value="RAB11-FAMILY INTERACTING PROTEIN"/>
    <property type="match status" value="1"/>
</dbReference>
<dbReference type="OrthoDB" id="418358at2759"/>
<keyword evidence="5" id="KW-0967">Endosome</keyword>
<evidence type="ECO:0000313" key="11">
    <source>
        <dbReference type="Proteomes" id="UP000759131"/>
    </source>
</evidence>
<dbReference type="GO" id="GO:0032465">
    <property type="term" value="P:regulation of cytokinesis"/>
    <property type="evidence" value="ECO:0007669"/>
    <property type="project" value="TreeGrafter"/>
</dbReference>
<feature type="coiled-coil region" evidence="8">
    <location>
        <begin position="266"/>
        <end position="303"/>
    </location>
</feature>
<dbReference type="InterPro" id="IPR057316">
    <property type="entry name" value="Rab11-FIP3/4_dom"/>
</dbReference>
<keyword evidence="6 8" id="KW-0175">Coiled coil</keyword>
<dbReference type="InterPro" id="IPR051977">
    <property type="entry name" value="Rab11-interacting_regulator"/>
</dbReference>
<evidence type="ECO:0000256" key="6">
    <source>
        <dbReference type="ARBA" id="ARBA00023054"/>
    </source>
</evidence>
<feature type="domain" description="FIP-RBD" evidence="9">
    <location>
        <begin position="301"/>
        <end position="363"/>
    </location>
</feature>
<dbReference type="PROSITE" id="PS51511">
    <property type="entry name" value="FIP_RBD"/>
    <property type="match status" value="1"/>
</dbReference>
<comment type="subcellular location">
    <subcellularLocation>
        <location evidence="2">Cleavage furrow</location>
    </subcellularLocation>
    <subcellularLocation>
        <location evidence="1">Midbody</location>
    </subcellularLocation>
    <subcellularLocation>
        <location evidence="3">Recycling endosome membrane</location>
        <topology evidence="3">Peripheral membrane protein</topology>
    </subcellularLocation>
</comment>
<name>A0A7R9KK15_9ACAR</name>
<dbReference type="GO" id="GO:0055038">
    <property type="term" value="C:recycling endosome membrane"/>
    <property type="evidence" value="ECO:0007669"/>
    <property type="project" value="UniProtKB-SubCell"/>
</dbReference>
<dbReference type="Pfam" id="PF25450">
    <property type="entry name" value="Rab11-FIP3"/>
    <property type="match status" value="1"/>
</dbReference>
<dbReference type="GO" id="GO:0030139">
    <property type="term" value="C:endocytic vesicle"/>
    <property type="evidence" value="ECO:0007669"/>
    <property type="project" value="TreeGrafter"/>
</dbReference>
<dbReference type="GO" id="GO:0032456">
    <property type="term" value="P:endocytic recycling"/>
    <property type="evidence" value="ECO:0007669"/>
    <property type="project" value="TreeGrafter"/>
</dbReference>
<feature type="coiled-coil region" evidence="8">
    <location>
        <begin position="66"/>
        <end position="224"/>
    </location>
</feature>
<protein>
    <recommendedName>
        <fullName evidence="9">FIP-RBD domain-containing protein</fullName>
    </recommendedName>
</protein>
<sequence length="365" mass="42062">MTGVVVVVSGTAVNDRSSSHHNFKRVSSSAQQHAKELFRMSPTNGTNGSSPMSSLSCESDDMINDTITIEEDVLNLTQKIQSLQEQVNYLSEGQISNEDKYTRVKQENANLLTKIHTLEEQLRDIEIQSDDRHNEEERRYKDVMARHDREKSQECDQYLNKIYGLQQELVDAKDESRKYQNIVERLQSVKSDLEDQLNDRTIEVDGLRLEVNKLREVVRKQEDEDNVNCRVIEALNQELLDMKAPKLFESKQRTMSSSDDIDLLYNSEMDRQLKELKDENIALREANEELSALLLNNRLEEGRNLLKEGEVVSSLASELGTFNSDQLRTALKEQQEVNVKLRAYIDGILLNIVENYPQLLEVKNK</sequence>
<dbReference type="PANTHER" id="PTHR15726:SF7">
    <property type="entry name" value="NUCLEAR FALLOUT, ISOFORM J"/>
    <property type="match status" value="1"/>
</dbReference>
<evidence type="ECO:0000256" key="8">
    <source>
        <dbReference type="SAM" id="Coils"/>
    </source>
</evidence>
<reference evidence="10" key="1">
    <citation type="submission" date="2020-11" db="EMBL/GenBank/DDBJ databases">
        <authorList>
            <person name="Tran Van P."/>
        </authorList>
    </citation>
    <scope>NUCLEOTIDE SEQUENCE</scope>
</reference>
<keyword evidence="4" id="KW-0813">Transport</keyword>
<evidence type="ECO:0000256" key="4">
    <source>
        <dbReference type="ARBA" id="ARBA00022448"/>
    </source>
</evidence>
<dbReference type="GO" id="GO:0032154">
    <property type="term" value="C:cleavage furrow"/>
    <property type="evidence" value="ECO:0007669"/>
    <property type="project" value="UniProtKB-SubCell"/>
</dbReference>
<dbReference type="InterPro" id="IPR037245">
    <property type="entry name" value="FIP-RBD_C_sf"/>
</dbReference>
<dbReference type="Proteomes" id="UP000759131">
    <property type="component" value="Unassembled WGS sequence"/>
</dbReference>
<dbReference type="FunFam" id="1.20.5.2440:FF:000003">
    <property type="entry name" value="Nuclear fallout, isoform D"/>
    <property type="match status" value="1"/>
</dbReference>
<dbReference type="GO" id="GO:0030496">
    <property type="term" value="C:midbody"/>
    <property type="evidence" value="ECO:0007669"/>
    <property type="project" value="UniProtKB-SubCell"/>
</dbReference>
<proteinExistence type="predicted"/>